<dbReference type="KEGG" id="cmet:K6K41_13715"/>
<dbReference type="PANTHER" id="PTHR35810">
    <property type="entry name" value="CYTOPLASMIC PROTEIN-RELATED"/>
    <property type="match status" value="1"/>
</dbReference>
<proteinExistence type="predicted"/>
<reference evidence="1" key="1">
    <citation type="submission" date="2021-08" db="EMBL/GenBank/DDBJ databases">
        <authorList>
            <person name="Zhang H."/>
            <person name="Xu M."/>
            <person name="Yu Z."/>
            <person name="Yang L."/>
            <person name="Cai Y."/>
        </authorList>
    </citation>
    <scope>NUCLEOTIDE SEQUENCE</scope>
    <source>
        <strain evidence="1">CHL1</strain>
    </source>
</reference>
<evidence type="ECO:0000313" key="1">
    <source>
        <dbReference type="EMBL" id="QZO02202.1"/>
    </source>
</evidence>
<dbReference type="RefSeq" id="WP_261405608.1">
    <property type="nucleotide sequence ID" value="NZ_CP081869.1"/>
</dbReference>
<dbReference type="AlphaFoldDB" id="A0A9E6RD78"/>
<protein>
    <submittedName>
        <fullName evidence="1">Virulence RhuM family protein</fullName>
    </submittedName>
</protein>
<dbReference type="Pfam" id="PF13310">
    <property type="entry name" value="Virulence_RhuM"/>
    <property type="match status" value="1"/>
</dbReference>
<sequence length="281" mass="31736">MGENEGGPVQLTEDAETGDRFLVYSTEKGLRLDIRYASETLWMSQAQIGQLFGRDVSVISRHIANIFEEGELDEPTSLQKMQTTNGRPTTAYNLDVVISVGYRVSSAQATVFRRWATGVLVQFAKKGFVIDSGRLKRPEHSDRIAELRDIIRDIRADESNVYKELRSICAMCQDYDGSTDVAREFYQRTQAKLIYAVVSQTPSEIVAARADCEADNMGLQGWPNDSIRKTDVAVSKNYLAQQEIRELNRLTTILLDIFEDQLDLGRLVVMADATRLLEQRL</sequence>
<dbReference type="Proteomes" id="UP000825701">
    <property type="component" value="Chromosome"/>
</dbReference>
<keyword evidence="2" id="KW-1185">Reference proteome</keyword>
<evidence type="ECO:0000313" key="2">
    <source>
        <dbReference type="Proteomes" id="UP000825701"/>
    </source>
</evidence>
<dbReference type="PANTHER" id="PTHR35810:SF1">
    <property type="entry name" value="CYTOPLASMIC PROTEIN"/>
    <property type="match status" value="1"/>
</dbReference>
<gene>
    <name evidence="1" type="ORF">K6K41_13715</name>
</gene>
<accession>A0A9E6RD78</accession>
<dbReference type="EMBL" id="CP081869">
    <property type="protein sequence ID" value="QZO02202.1"/>
    <property type="molecule type" value="Genomic_DNA"/>
</dbReference>
<name>A0A9E6RD78_9HYPH</name>
<organism evidence="1 2">
    <name type="scientific">Chenggangzhangella methanolivorans</name>
    <dbReference type="NCBI Taxonomy" id="1437009"/>
    <lineage>
        <taxon>Bacteria</taxon>
        <taxon>Pseudomonadati</taxon>
        <taxon>Pseudomonadota</taxon>
        <taxon>Alphaproteobacteria</taxon>
        <taxon>Hyphomicrobiales</taxon>
        <taxon>Methylopilaceae</taxon>
        <taxon>Chenggangzhangella</taxon>
    </lineage>
</organism>
<dbReference type="InterPro" id="IPR011204">
    <property type="entry name" value="Virulence_RhuM-like"/>
</dbReference>